<evidence type="ECO:0000313" key="1">
    <source>
        <dbReference type="EMBL" id="MDR6225508.1"/>
    </source>
</evidence>
<accession>A0ABU1IL61</accession>
<comment type="caution">
    <text evidence="1">The sequence shown here is derived from an EMBL/GenBank/DDBJ whole genome shotgun (WGS) entry which is preliminary data.</text>
</comment>
<gene>
    <name evidence="1" type="ORF">JOE21_001506</name>
</gene>
<sequence>MAFGSPLHSQSTSLAWFTSFPVSLCAFCNETKTAIPTRDLVLWIVQTRPKAVQK</sequence>
<organism evidence="1 2">
    <name type="scientific">Desmospora profundinema</name>
    <dbReference type="NCBI Taxonomy" id="1571184"/>
    <lineage>
        <taxon>Bacteria</taxon>
        <taxon>Bacillati</taxon>
        <taxon>Bacillota</taxon>
        <taxon>Bacilli</taxon>
        <taxon>Bacillales</taxon>
        <taxon>Thermoactinomycetaceae</taxon>
        <taxon>Desmospora</taxon>
    </lineage>
</organism>
<name>A0ABU1IL61_9BACL</name>
<dbReference type="Proteomes" id="UP001185012">
    <property type="component" value="Unassembled WGS sequence"/>
</dbReference>
<reference evidence="1 2" key="1">
    <citation type="submission" date="2023-07" db="EMBL/GenBank/DDBJ databases">
        <title>Genomic Encyclopedia of Type Strains, Phase IV (KMG-IV): sequencing the most valuable type-strain genomes for metagenomic binning, comparative biology and taxonomic classification.</title>
        <authorList>
            <person name="Goeker M."/>
        </authorList>
    </citation>
    <scope>NUCLEOTIDE SEQUENCE [LARGE SCALE GENOMIC DNA]</scope>
    <source>
        <strain evidence="1 2">DSM 45903</strain>
    </source>
</reference>
<proteinExistence type="predicted"/>
<evidence type="ECO:0000313" key="2">
    <source>
        <dbReference type="Proteomes" id="UP001185012"/>
    </source>
</evidence>
<protein>
    <submittedName>
        <fullName evidence="1">Uncharacterized protein</fullName>
    </submittedName>
</protein>
<dbReference type="EMBL" id="JAVDQG010000003">
    <property type="protein sequence ID" value="MDR6225508.1"/>
    <property type="molecule type" value="Genomic_DNA"/>
</dbReference>
<keyword evidence="2" id="KW-1185">Reference proteome</keyword>